<reference evidence="1 2" key="1">
    <citation type="journal article" date="2019" name="BMC Genomics">
        <title>New insights from Opisthorchis felineus genome: update on genomics of the epidemiologically important liver flukes.</title>
        <authorList>
            <person name="Ershov N.I."/>
            <person name="Mordvinov V.A."/>
            <person name="Prokhortchouk E.B."/>
            <person name="Pakharukova M.Y."/>
            <person name="Gunbin K.V."/>
            <person name="Ustyantsev K."/>
            <person name="Genaev M.A."/>
            <person name="Blinov A.G."/>
            <person name="Mazur A."/>
            <person name="Boulygina E."/>
            <person name="Tsygankova S."/>
            <person name="Khrameeva E."/>
            <person name="Chekanov N."/>
            <person name="Fan G."/>
            <person name="Xiao A."/>
            <person name="Zhang H."/>
            <person name="Xu X."/>
            <person name="Yang H."/>
            <person name="Solovyev V."/>
            <person name="Lee S.M."/>
            <person name="Liu X."/>
            <person name="Afonnikov D.A."/>
            <person name="Skryabin K.G."/>
        </authorList>
    </citation>
    <scope>NUCLEOTIDE SEQUENCE [LARGE SCALE GENOMIC DNA]</scope>
    <source>
        <strain evidence="1">AK-0245</strain>
        <tissue evidence="1">Whole organism</tissue>
    </source>
</reference>
<sequence length="99" mass="11021">MIAYSPANESFEATDRWIQRVSSENKALCRVSPKNWKISVIRFTETTTDGFPTLEDISGCQFIGLIRAFFWVSFLVVIMNSSDPGDQTLVPGSGIGLEQ</sequence>
<accession>A0A4S2MFG9</accession>
<dbReference type="EMBL" id="SJOL01003118">
    <property type="protein sequence ID" value="TGZ72987.1"/>
    <property type="molecule type" value="Genomic_DNA"/>
</dbReference>
<evidence type="ECO:0000313" key="1">
    <source>
        <dbReference type="EMBL" id="TGZ72987.1"/>
    </source>
</evidence>
<dbReference type="AlphaFoldDB" id="A0A4S2MFG9"/>
<protein>
    <submittedName>
        <fullName evidence="1">Uncharacterized protein</fullName>
    </submittedName>
</protein>
<gene>
    <name evidence="1" type="ORF">CRM22_001763</name>
</gene>
<feature type="non-terminal residue" evidence="1">
    <location>
        <position position="99"/>
    </location>
</feature>
<organism evidence="1 2">
    <name type="scientific">Opisthorchis felineus</name>
    <dbReference type="NCBI Taxonomy" id="147828"/>
    <lineage>
        <taxon>Eukaryota</taxon>
        <taxon>Metazoa</taxon>
        <taxon>Spiralia</taxon>
        <taxon>Lophotrochozoa</taxon>
        <taxon>Platyhelminthes</taxon>
        <taxon>Trematoda</taxon>
        <taxon>Digenea</taxon>
        <taxon>Opisthorchiida</taxon>
        <taxon>Opisthorchiata</taxon>
        <taxon>Opisthorchiidae</taxon>
        <taxon>Opisthorchis</taxon>
    </lineage>
</organism>
<name>A0A4S2MFG9_OPIFE</name>
<evidence type="ECO:0000313" key="2">
    <source>
        <dbReference type="Proteomes" id="UP000308267"/>
    </source>
</evidence>
<proteinExistence type="predicted"/>
<keyword evidence="2" id="KW-1185">Reference proteome</keyword>
<dbReference type="Proteomes" id="UP000308267">
    <property type="component" value="Unassembled WGS sequence"/>
</dbReference>
<comment type="caution">
    <text evidence="1">The sequence shown here is derived from an EMBL/GenBank/DDBJ whole genome shotgun (WGS) entry which is preliminary data.</text>
</comment>